<evidence type="ECO:0000256" key="2">
    <source>
        <dbReference type="ARBA" id="ARBA00009948"/>
    </source>
</evidence>
<evidence type="ECO:0000256" key="9">
    <source>
        <dbReference type="ARBA" id="ARBA00022833"/>
    </source>
</evidence>
<evidence type="ECO:0000256" key="5">
    <source>
        <dbReference type="ARBA" id="ARBA00022679"/>
    </source>
</evidence>
<dbReference type="UniPathway" id="UPA00053">
    <property type="reaction ID" value="UER00085"/>
</dbReference>
<comment type="catalytic activity">
    <reaction evidence="17">
        <text>3-dehydroquinate = 3-dehydroshikimate + H2O</text>
        <dbReference type="Rhea" id="RHEA:21096"/>
        <dbReference type="ChEBI" id="CHEBI:15377"/>
        <dbReference type="ChEBI" id="CHEBI:16630"/>
        <dbReference type="ChEBI" id="CHEBI:32364"/>
        <dbReference type="EC" id="4.2.1.10"/>
    </reaction>
</comment>
<comment type="subcellular location">
    <subcellularLocation>
        <location evidence="17">Cytoplasm</location>
    </subcellularLocation>
</comment>
<gene>
    <name evidence="23" type="ORF">GPM918_LOCUS17456</name>
    <name evidence="24" type="ORF">GPM918_LOCUS17457</name>
    <name evidence="25" type="ORF">OVA965_LOCUS18407</name>
    <name evidence="26" type="ORF">SRO942_LOCUS17454</name>
    <name evidence="27" type="ORF">SRO942_LOCUS17455</name>
    <name evidence="28" type="ORF">TMI583_LOCUS18417</name>
</gene>
<dbReference type="Proteomes" id="UP000682733">
    <property type="component" value="Unassembled WGS sequence"/>
</dbReference>
<dbReference type="CDD" id="cd00502">
    <property type="entry name" value="DHQase_I"/>
    <property type="match status" value="1"/>
</dbReference>
<dbReference type="CDD" id="cd08195">
    <property type="entry name" value="DHQS"/>
    <property type="match status" value="1"/>
</dbReference>
<dbReference type="CDD" id="cd01556">
    <property type="entry name" value="EPSP_synthase"/>
    <property type="match status" value="1"/>
</dbReference>
<evidence type="ECO:0000313" key="29">
    <source>
        <dbReference type="Proteomes" id="UP000663829"/>
    </source>
</evidence>
<evidence type="ECO:0000256" key="11">
    <source>
        <dbReference type="ARBA" id="ARBA00022857"/>
    </source>
</evidence>
<dbReference type="PIRSF" id="PIRSF000514">
    <property type="entry name" value="Pentafunct_AroM"/>
    <property type="match status" value="1"/>
</dbReference>
<dbReference type="InterPro" id="IPR008289">
    <property type="entry name" value="Pentafunct_AroM"/>
</dbReference>
<comment type="similarity">
    <text evidence="17">In the 3rd section; belongs to the shikimate kinase family.</text>
</comment>
<proteinExistence type="inferred from homology"/>
<keyword evidence="5 17" id="KW-0808">Transferase</keyword>
<evidence type="ECO:0000256" key="16">
    <source>
        <dbReference type="ARBA" id="ARBA00044633"/>
    </source>
</evidence>
<dbReference type="Proteomes" id="UP000663829">
    <property type="component" value="Unassembled WGS sequence"/>
</dbReference>
<dbReference type="Gene3D" id="1.20.1090.10">
    <property type="entry name" value="Dehydroquinate synthase-like - alpha domain"/>
    <property type="match status" value="1"/>
</dbReference>
<evidence type="ECO:0000256" key="1">
    <source>
        <dbReference type="ARBA" id="ARBA00004811"/>
    </source>
</evidence>
<comment type="similarity">
    <text evidence="17">In the 4th section; belongs to the type-I 3-dehydroquinase family.</text>
</comment>
<comment type="pathway">
    <text evidence="17">Metabolic intermediate biosynthesis; chorismate biosynthesis; chorismate from D-erythrose 4-phosphate and phosphoenolpyruvate: step 4/7.</text>
</comment>
<dbReference type="EC" id="4.2.3.4" evidence="17"/>
<dbReference type="SUPFAM" id="SSF55205">
    <property type="entry name" value="EPT/RTPC-like"/>
    <property type="match status" value="1"/>
</dbReference>
<evidence type="ECO:0000256" key="8">
    <source>
        <dbReference type="ARBA" id="ARBA00022777"/>
    </source>
</evidence>
<dbReference type="Pfam" id="PF24621">
    <property type="entry name" value="DHQS_C"/>
    <property type="match status" value="1"/>
</dbReference>
<feature type="domain" description="3-dehydroquinate synthase N-terminal" evidence="19">
    <location>
        <begin position="71"/>
        <end position="183"/>
    </location>
</feature>
<dbReference type="PANTHER" id="PTHR21090">
    <property type="entry name" value="AROM/DEHYDROQUINATE SYNTHASE"/>
    <property type="match status" value="1"/>
</dbReference>
<dbReference type="OrthoDB" id="10066050at2759"/>
<evidence type="ECO:0000256" key="13">
    <source>
        <dbReference type="ARBA" id="ARBA00023141"/>
    </source>
</evidence>
<dbReference type="GO" id="GO:0046872">
    <property type="term" value="F:metal ion binding"/>
    <property type="evidence" value="ECO:0007669"/>
    <property type="project" value="UniProtKB-KW"/>
</dbReference>
<dbReference type="Pfam" id="PF00275">
    <property type="entry name" value="EPSP_synthase"/>
    <property type="match status" value="1"/>
</dbReference>
<dbReference type="HAMAP" id="MF_00110">
    <property type="entry name" value="DHQ_synthase"/>
    <property type="match status" value="1"/>
</dbReference>
<evidence type="ECO:0000256" key="17">
    <source>
        <dbReference type="PIRNR" id="PIRNR000514"/>
    </source>
</evidence>
<keyword evidence="10" id="KW-0067">ATP-binding</keyword>
<dbReference type="Proteomes" id="UP000677228">
    <property type="component" value="Unassembled WGS sequence"/>
</dbReference>
<dbReference type="EC" id="1.1.1.25" evidence="17"/>
<dbReference type="EC" id="2.5.1.19" evidence="17"/>
<keyword evidence="4 17" id="KW-0028">Amino-acid biosynthesis</keyword>
<evidence type="ECO:0000256" key="4">
    <source>
        <dbReference type="ARBA" id="ARBA00022605"/>
    </source>
</evidence>
<dbReference type="GO" id="GO:0003855">
    <property type="term" value="F:3-dehydroquinate dehydratase activity"/>
    <property type="evidence" value="ECO:0007669"/>
    <property type="project" value="UniProtKB-EC"/>
</dbReference>
<accession>A0A814M567</accession>
<dbReference type="EMBL" id="CAJOBC010004805">
    <property type="protein sequence ID" value="CAF3841356.1"/>
    <property type="molecule type" value="Genomic_DNA"/>
</dbReference>
<dbReference type="EMBL" id="CAJOBC010004805">
    <property type="protein sequence ID" value="CAF3841372.1"/>
    <property type="molecule type" value="Genomic_DNA"/>
</dbReference>
<dbReference type="Gene3D" id="3.40.50.10860">
    <property type="entry name" value="Leucine Dehydrogenase, chain A, domain 1"/>
    <property type="match status" value="1"/>
</dbReference>
<evidence type="ECO:0000256" key="3">
    <source>
        <dbReference type="ARBA" id="ARBA00022490"/>
    </source>
</evidence>
<evidence type="ECO:0000259" key="21">
    <source>
        <dbReference type="Pfam" id="PF18317"/>
    </source>
</evidence>
<dbReference type="EMBL" id="CAJNOQ010004805">
    <property type="protein sequence ID" value="CAF1074707.1"/>
    <property type="molecule type" value="Genomic_DNA"/>
</dbReference>
<comment type="pathway">
    <text evidence="1 17">Metabolic intermediate biosynthesis; chorismate biosynthesis; chorismate from D-erythrose 4-phosphate and phosphoenolpyruvate: step 6/7.</text>
</comment>
<dbReference type="Gene3D" id="3.65.10.10">
    <property type="entry name" value="Enolpyruvate transferase domain"/>
    <property type="match status" value="2"/>
</dbReference>
<dbReference type="HAMAP" id="MF_00109">
    <property type="entry name" value="Shikimate_kinase"/>
    <property type="match status" value="1"/>
</dbReference>
<name>A0A814M567_9BILA</name>
<evidence type="ECO:0000313" key="25">
    <source>
        <dbReference type="EMBL" id="CAF1082035.1"/>
    </source>
</evidence>
<dbReference type="CDD" id="cd01065">
    <property type="entry name" value="NAD_bind_Shikimate_DH"/>
    <property type="match status" value="1"/>
</dbReference>
<dbReference type="EC" id="2.7.1.71" evidence="17"/>
<protein>
    <recommendedName>
        <fullName evidence="17">Pentafunctional AROM polypeptide</fullName>
    </recommendedName>
    <domain>
        <recommendedName>
            <fullName evidence="17">3-dehydroquinate synthase</fullName>
            <shortName evidence="17">DHQS</shortName>
            <ecNumber evidence="17">4.2.3.4</ecNumber>
        </recommendedName>
    </domain>
    <domain>
        <recommendedName>
            <fullName evidence="17">3-phosphoshikimate 1-carboxyvinyltransferase</fullName>
            <ecNumber evidence="17">2.5.1.19</ecNumber>
        </recommendedName>
    </domain>
    <domain>
        <recommendedName>
            <fullName evidence="17">Shikimate kinase</fullName>
            <shortName evidence="17">SK</shortName>
            <ecNumber evidence="17">2.7.1.71</ecNumber>
        </recommendedName>
    </domain>
    <domain>
        <recommendedName>
            <fullName evidence="17">3-dehydroquinate dehydratase</fullName>
            <shortName evidence="17">3-dehydroquinase</shortName>
            <ecNumber evidence="17">4.2.1.10</ecNumber>
        </recommendedName>
    </domain>
    <domain>
        <recommendedName>
            <fullName evidence="17">Shikimate dehydrogenase</fullName>
            <ecNumber evidence="17">1.1.1.25</ecNumber>
        </recommendedName>
    </domain>
</protein>
<dbReference type="Pfam" id="PF01487">
    <property type="entry name" value="DHquinase_I"/>
    <property type="match status" value="1"/>
</dbReference>
<comment type="caution">
    <text evidence="23">The sequence shown here is derived from an EMBL/GenBank/DDBJ whole genome shotgun (WGS) entry which is preliminary data.</text>
</comment>
<dbReference type="GO" id="GO:0003856">
    <property type="term" value="F:3-dehydroquinate synthase activity"/>
    <property type="evidence" value="ECO:0007669"/>
    <property type="project" value="UniProtKB-EC"/>
</dbReference>
<evidence type="ECO:0000259" key="18">
    <source>
        <dbReference type="Pfam" id="PF00275"/>
    </source>
</evidence>
<comment type="similarity">
    <text evidence="2">Belongs to the EPSP synthase family.</text>
</comment>
<dbReference type="GO" id="GO:0009423">
    <property type="term" value="P:chorismate biosynthetic process"/>
    <property type="evidence" value="ECO:0007669"/>
    <property type="project" value="UniProtKB-UniPathway"/>
</dbReference>
<evidence type="ECO:0000259" key="20">
    <source>
        <dbReference type="Pfam" id="PF08501"/>
    </source>
</evidence>
<dbReference type="PROSITE" id="PS00885">
    <property type="entry name" value="EPSP_SYNTHASE_2"/>
    <property type="match status" value="1"/>
</dbReference>
<comment type="catalytic activity">
    <reaction evidence="16">
        <text>3-phosphoshikimate + phosphoenolpyruvate = 5-O-(1-carboxyvinyl)-3-phosphoshikimate + phosphate</text>
        <dbReference type="Rhea" id="RHEA:21256"/>
        <dbReference type="ChEBI" id="CHEBI:43474"/>
        <dbReference type="ChEBI" id="CHEBI:57701"/>
        <dbReference type="ChEBI" id="CHEBI:58702"/>
        <dbReference type="ChEBI" id="CHEBI:145989"/>
        <dbReference type="EC" id="2.5.1.19"/>
    </reaction>
    <physiologicalReaction direction="left-to-right" evidence="16">
        <dbReference type="Rhea" id="RHEA:21257"/>
    </physiologicalReaction>
</comment>
<evidence type="ECO:0000259" key="22">
    <source>
        <dbReference type="Pfam" id="PF24621"/>
    </source>
</evidence>
<keyword evidence="6 17" id="KW-0479">Metal-binding</keyword>
<comment type="similarity">
    <text evidence="17">In the C-terminal section; belongs to the shikimate dehydrogenase family.</text>
</comment>
<comment type="subunit">
    <text evidence="17">Homodimer.</text>
</comment>
<dbReference type="GO" id="GO:0005737">
    <property type="term" value="C:cytoplasm"/>
    <property type="evidence" value="ECO:0007669"/>
    <property type="project" value="UniProtKB-SubCell"/>
</dbReference>
<dbReference type="InterPro" id="IPR030960">
    <property type="entry name" value="DHQS/DOIS_N"/>
</dbReference>
<dbReference type="Pfam" id="PF08501">
    <property type="entry name" value="Shikimate_dh_N"/>
    <property type="match status" value="1"/>
</dbReference>
<dbReference type="PRINTS" id="PR01100">
    <property type="entry name" value="SHIKIMTKNASE"/>
</dbReference>
<dbReference type="SUPFAM" id="SSF52540">
    <property type="entry name" value="P-loop containing nucleoside triphosphate hydrolases"/>
    <property type="match status" value="1"/>
</dbReference>
<dbReference type="GO" id="GO:0008652">
    <property type="term" value="P:amino acid biosynthetic process"/>
    <property type="evidence" value="ECO:0007669"/>
    <property type="project" value="UniProtKB-KW"/>
</dbReference>
<dbReference type="FunFam" id="3.40.50.1970:FF:000007">
    <property type="entry name" value="Pentafunctional AROM polypeptide"/>
    <property type="match status" value="1"/>
</dbReference>
<keyword evidence="12 17" id="KW-0560">Oxidoreductase</keyword>
<dbReference type="NCBIfam" id="TIGR01357">
    <property type="entry name" value="aroB"/>
    <property type="match status" value="1"/>
</dbReference>
<dbReference type="InterPro" id="IPR006264">
    <property type="entry name" value="EPSP_synthase"/>
</dbReference>
<dbReference type="GO" id="GO:0009073">
    <property type="term" value="P:aromatic amino acid family biosynthetic process"/>
    <property type="evidence" value="ECO:0007669"/>
    <property type="project" value="UniProtKB-KW"/>
</dbReference>
<keyword evidence="7" id="KW-0547">Nucleotide-binding</keyword>
<dbReference type="PANTHER" id="PTHR21090:SF5">
    <property type="entry name" value="PENTAFUNCTIONAL AROM POLYPEPTIDE"/>
    <property type="match status" value="1"/>
</dbReference>
<dbReference type="GO" id="GO:0005524">
    <property type="term" value="F:ATP binding"/>
    <property type="evidence" value="ECO:0007669"/>
    <property type="project" value="UniProtKB-KW"/>
</dbReference>
<dbReference type="InterPro" id="IPR031322">
    <property type="entry name" value="Shikimate/glucono_kinase"/>
</dbReference>
<comment type="catalytic activity">
    <reaction evidence="17">
        <text>7-phospho-2-dehydro-3-deoxy-D-arabino-heptonate = 3-dehydroquinate + phosphate</text>
        <dbReference type="Rhea" id="RHEA:21968"/>
        <dbReference type="ChEBI" id="CHEBI:32364"/>
        <dbReference type="ChEBI" id="CHEBI:43474"/>
        <dbReference type="ChEBI" id="CHEBI:58394"/>
        <dbReference type="EC" id="4.2.3.4"/>
    </reaction>
</comment>
<dbReference type="Pfam" id="PF01202">
    <property type="entry name" value="SKI"/>
    <property type="match status" value="1"/>
</dbReference>
<keyword evidence="13 17" id="KW-0057">Aromatic amino acid biosynthesis</keyword>
<keyword evidence="14 17" id="KW-0456">Lyase</keyword>
<evidence type="ECO:0000256" key="14">
    <source>
        <dbReference type="ARBA" id="ARBA00023239"/>
    </source>
</evidence>
<evidence type="ECO:0000256" key="15">
    <source>
        <dbReference type="ARBA" id="ARBA00023268"/>
    </source>
</evidence>
<dbReference type="InterPro" id="IPR000623">
    <property type="entry name" value="Shikimate_kinase/TSH1"/>
</dbReference>
<keyword evidence="9 17" id="KW-0862">Zinc</keyword>
<dbReference type="EMBL" id="CAJNOK010009137">
    <property type="protein sequence ID" value="CAF1082035.1"/>
    <property type="molecule type" value="Genomic_DNA"/>
</dbReference>
<dbReference type="InterPro" id="IPR013785">
    <property type="entry name" value="Aldolase_TIM"/>
</dbReference>
<evidence type="ECO:0000313" key="23">
    <source>
        <dbReference type="EMBL" id="CAF1074690.1"/>
    </source>
</evidence>
<dbReference type="InterPro" id="IPR036291">
    <property type="entry name" value="NAD(P)-bd_dom_sf"/>
</dbReference>
<dbReference type="InterPro" id="IPR001986">
    <property type="entry name" value="Enolpyruvate_Tfrase_dom"/>
</dbReference>
<dbReference type="Gene3D" id="3.40.50.1970">
    <property type="match status" value="1"/>
</dbReference>
<sequence>MDSNHSNNIIPVGTYNVHIGYDLLQLLPDYVFKLTPSSYKYVLITDENLFKLYGETIITSFKVKNVNILHYTIPPSESSKSREQKANIEDFMFDNNCNIDTVILALGGGVVGDLAGFVASTYMRGIGYIQIPTSLLAMIDSSIGGKTSINVEKYGKNLLGSFHRPKAVLIDIRFLETLSVRDLCNGMAEAIKMALICDEQLFTFIETSIDKILNKDTKVMIKLIYECVKLKVNIVIQDEKETSGLRSVLNFGHSIGHGIEILLNGKLLHGECVSIGMVLEAELARNKGFLMNSNIVMCRLNNMLKSFHLPTKLPSNLSIHDIVEKMAIDKKNRNGKKQLVILTNIGSVKSSPSYTTSIDDQDLINQLDTNVTLVADNMTSSAGTVYVPGSKSISNRVLILCALGIGVSRIHGLLYSIDTQTMLTCLRQLGVQYYWDKNEILIIHGTGGKLTLTDLSTLYLNNSGTCSRFLTTLCTILPDRTEIILTGDERLKERPIKDLVDTLTQNKNNIEYLNEHGHLPIKISSNGQFRGGEITINGDVSSQYVTSLLLMSPFASKSVVLKLNQAKQIVSKPYIDMTIELMKTQFSIAVDDSEPFSYTIPCTGPYQNPSEIQIEGDASSASYFLAIAAVHPGLTVTVANIGSNSLQGDSQFCRILEMMGCHVTQTETTTTLTGPEQLQAIADEIDMNKMTDTFMTLACVAVFAHGRTRIRNISNQRLKECNRIEAMVTELQKCGISASEVETGLDIEGINNHNIEQSAIIHCYDDHRIAMSFSIVSSRCKNISIDDKCCVDKTYPEFWLQLEKVFGFKVTSPMLILDETVLNTKKNSNIRIFLIGMPCSGKSTIGRFIANKLKYLFIDVDKEIDKEIHGSSIKDYINQNGWQIFRSLELKVFKQIVQKTLLCKEHVVVSCGGGCIETAEVRDELCKQPYVIYINRDLDDIKMDYLKCTSNDRPHLDLNEKLQERKVYYRQCSKYEFCLLKNEQNWRTNEINLLSFIKTIVAKKTQLPISENSFFICLTYKNLLNVDKDRFLSVIHGCDAIELRVDLLESYDIDFIGQQLAYIRKHTHLPIIYTVRSQMNYGTFNNNEVEIFQLLNYGIKFGCEFIDMEANWSKDIKNNWLKTIKNKHSYVIGSLHLKWSVFDFNQLIDKCTHNGQVDIIKIVIDTDNSNSTTDDMLDIFTQLKKSQKQPDEPKRIVFLMGNRGKLTRVLNTFMTPVTHELIPRPAAKGQLTVKQIQDIRHTLGLIESKQFYLFGSPIQRSLSPCIHQTGFDYFYLPYNYERCETNDVTVVQNIMKQSNFGGASVTVPLKQDVYKLFISDTNYSVSDSVKKIGAVNTITKLENGGFYGDNTDWIAIHKLITETLFTKSSVLVIGAGGTARAVLYALEQIEYIQFIYLYNPRTPENAIRLASTYNNQNILPVTKDDINNLKNVCIVINTLPSSINFTLDNLFFEQHSSSAEHRSVLYDVNYIPYETALTKQAKQYNWTIIYGIDMLIEQGLEQFQIWTGKATTVAPIIRQTVLKAYHEVIDHNE</sequence>
<reference evidence="23" key="1">
    <citation type="submission" date="2021-02" db="EMBL/GenBank/DDBJ databases">
        <authorList>
            <person name="Nowell W R."/>
        </authorList>
    </citation>
    <scope>NUCLEOTIDE SEQUENCE</scope>
</reference>
<dbReference type="InterPro" id="IPR013708">
    <property type="entry name" value="Shikimate_DH-bd_N"/>
</dbReference>
<comment type="pathway">
    <text evidence="17">Metabolic intermediate biosynthesis; chorismate biosynthesis; chorismate from D-erythrose 4-phosphate and phosphoenolpyruvate: step 2/7.</text>
</comment>
<comment type="catalytic activity">
    <reaction evidence="17">
        <text>shikimate + NADP(+) = 3-dehydroshikimate + NADPH + H(+)</text>
        <dbReference type="Rhea" id="RHEA:17737"/>
        <dbReference type="ChEBI" id="CHEBI:15378"/>
        <dbReference type="ChEBI" id="CHEBI:16630"/>
        <dbReference type="ChEBI" id="CHEBI:36208"/>
        <dbReference type="ChEBI" id="CHEBI:57783"/>
        <dbReference type="ChEBI" id="CHEBI:58349"/>
        <dbReference type="EC" id="1.1.1.25"/>
    </reaction>
</comment>
<dbReference type="FunFam" id="3.65.10.10:FF:000012">
    <property type="entry name" value="Pentafunctional AROM polypeptide"/>
    <property type="match status" value="1"/>
</dbReference>
<feature type="domain" description="SDH C-terminal" evidence="21">
    <location>
        <begin position="1491"/>
        <end position="1509"/>
    </location>
</feature>
<evidence type="ECO:0000256" key="7">
    <source>
        <dbReference type="ARBA" id="ARBA00022741"/>
    </source>
</evidence>
<feature type="domain" description="Shikimate dehydrogenase substrate binding N-terminal" evidence="20">
    <location>
        <begin position="1253"/>
        <end position="1338"/>
    </location>
</feature>
<dbReference type="InterPro" id="IPR036968">
    <property type="entry name" value="Enolpyruvate_Tfrase_sf"/>
</dbReference>
<organism evidence="23 29">
    <name type="scientific">Didymodactylos carnosus</name>
    <dbReference type="NCBI Taxonomy" id="1234261"/>
    <lineage>
        <taxon>Eukaryota</taxon>
        <taxon>Metazoa</taxon>
        <taxon>Spiralia</taxon>
        <taxon>Gnathifera</taxon>
        <taxon>Rotifera</taxon>
        <taxon>Eurotatoria</taxon>
        <taxon>Bdelloidea</taxon>
        <taxon>Philodinida</taxon>
        <taxon>Philodinidae</taxon>
        <taxon>Didymodactylos</taxon>
    </lineage>
</organism>
<dbReference type="Gene3D" id="3.20.20.70">
    <property type="entry name" value="Aldolase class I"/>
    <property type="match status" value="1"/>
</dbReference>
<dbReference type="InterPro" id="IPR041121">
    <property type="entry name" value="SDH_C"/>
</dbReference>
<keyword evidence="8 17" id="KW-0418">Kinase</keyword>
<evidence type="ECO:0000256" key="12">
    <source>
        <dbReference type="ARBA" id="ARBA00023002"/>
    </source>
</evidence>
<comment type="catalytic activity">
    <reaction evidence="17">
        <text>shikimate + ATP = 3-phosphoshikimate + ADP + H(+)</text>
        <dbReference type="Rhea" id="RHEA:13121"/>
        <dbReference type="ChEBI" id="CHEBI:15378"/>
        <dbReference type="ChEBI" id="CHEBI:30616"/>
        <dbReference type="ChEBI" id="CHEBI:36208"/>
        <dbReference type="ChEBI" id="CHEBI:145989"/>
        <dbReference type="ChEBI" id="CHEBI:456216"/>
        <dbReference type="EC" id="2.7.1.71"/>
    </reaction>
</comment>
<feature type="domain" description="Enolpyruvate transferase" evidence="18">
    <location>
        <begin position="382"/>
        <end position="801"/>
    </location>
</feature>
<keyword evidence="15" id="KW-0511">Multifunctional enzyme</keyword>
<dbReference type="GO" id="GO:0004765">
    <property type="term" value="F:shikimate kinase activity"/>
    <property type="evidence" value="ECO:0007669"/>
    <property type="project" value="UniProtKB-EC"/>
</dbReference>
<evidence type="ECO:0000313" key="27">
    <source>
        <dbReference type="EMBL" id="CAF3841372.1"/>
    </source>
</evidence>
<comment type="cofactor">
    <cofactor evidence="17">
        <name>Zn(2+)</name>
        <dbReference type="ChEBI" id="CHEBI:29105"/>
    </cofactor>
    <text evidence="17">Binds 2 Zn(2+) ions per subunit.</text>
</comment>
<dbReference type="SUPFAM" id="SSF56796">
    <property type="entry name" value="Dehydroquinate synthase-like"/>
    <property type="match status" value="1"/>
</dbReference>
<dbReference type="InterPro" id="IPR056179">
    <property type="entry name" value="DHQS_C"/>
</dbReference>
<dbReference type="Gene3D" id="3.40.50.720">
    <property type="entry name" value="NAD(P)-binding Rossmann-like Domain"/>
    <property type="match status" value="1"/>
</dbReference>
<dbReference type="GO" id="GO:0004764">
    <property type="term" value="F:shikimate 3-dehydrogenase (NADP+) activity"/>
    <property type="evidence" value="ECO:0007669"/>
    <property type="project" value="UniProtKB-EC"/>
</dbReference>
<dbReference type="HAMAP" id="MF_00210">
    <property type="entry name" value="EPSP_synth"/>
    <property type="match status" value="1"/>
</dbReference>
<comment type="similarity">
    <text evidence="17">In the N-terminal section; belongs to the dehydroquinate synthase family.</text>
</comment>
<dbReference type="SUPFAM" id="SSF53223">
    <property type="entry name" value="Aminoacid dehydrogenase-like, N-terminal domain"/>
    <property type="match status" value="1"/>
</dbReference>
<dbReference type="EMBL" id="CAJNOQ010004805">
    <property type="protein sequence ID" value="CAF1074690.1"/>
    <property type="molecule type" value="Genomic_DNA"/>
</dbReference>
<dbReference type="Gene3D" id="3.40.50.300">
    <property type="entry name" value="P-loop containing nucleotide triphosphate hydrolases"/>
    <property type="match status" value="1"/>
</dbReference>
<dbReference type="SUPFAM" id="SSF51569">
    <property type="entry name" value="Aldolase"/>
    <property type="match status" value="1"/>
</dbReference>
<dbReference type="InterPro" id="IPR046346">
    <property type="entry name" value="Aminoacid_DH-like_N_sf"/>
</dbReference>
<feature type="domain" description="3-dehydroquinate synthase C-terminal" evidence="22">
    <location>
        <begin position="186"/>
        <end position="332"/>
    </location>
</feature>
<comment type="pathway">
    <text evidence="17">Metabolic intermediate biosynthesis; chorismate biosynthesis; chorismate from D-erythrose 4-phosphate and phosphoenolpyruvate: step 3/7.</text>
</comment>
<dbReference type="Proteomes" id="UP000681722">
    <property type="component" value="Unassembled WGS sequence"/>
</dbReference>
<dbReference type="EMBL" id="CAJOBA010009152">
    <property type="protein sequence ID" value="CAF3844838.1"/>
    <property type="molecule type" value="Genomic_DNA"/>
</dbReference>
<keyword evidence="11" id="KW-0521">NADP</keyword>
<dbReference type="NCBIfam" id="TIGR01356">
    <property type="entry name" value="aroA"/>
    <property type="match status" value="1"/>
</dbReference>
<evidence type="ECO:0000256" key="10">
    <source>
        <dbReference type="ARBA" id="ARBA00022840"/>
    </source>
</evidence>
<keyword evidence="3 17" id="KW-0963">Cytoplasm</keyword>
<dbReference type="Pfam" id="PF01761">
    <property type="entry name" value="DHQ_synthase"/>
    <property type="match status" value="1"/>
</dbReference>
<dbReference type="EC" id="4.2.1.10" evidence="17"/>
<comment type="function">
    <text evidence="17">The AROM polypeptide catalyzes 5 consecutive enzymatic reactions in prechorismate polyaromatic amino acid biosynthesis.</text>
</comment>
<dbReference type="InterPro" id="IPR027417">
    <property type="entry name" value="P-loop_NTPase"/>
</dbReference>
<dbReference type="Pfam" id="PF18317">
    <property type="entry name" value="SDH_C"/>
    <property type="match status" value="1"/>
</dbReference>
<comment type="similarity">
    <text evidence="17">In the 2nd section; belongs to the EPSP synthase family.</text>
</comment>
<keyword evidence="29" id="KW-1185">Reference proteome</keyword>
<evidence type="ECO:0000313" key="26">
    <source>
        <dbReference type="EMBL" id="CAF3841356.1"/>
    </source>
</evidence>
<dbReference type="InterPro" id="IPR001381">
    <property type="entry name" value="DHquinase_I"/>
</dbReference>
<dbReference type="GO" id="GO:0003866">
    <property type="term" value="F:3-phosphoshikimate 1-carboxyvinyltransferase activity"/>
    <property type="evidence" value="ECO:0007669"/>
    <property type="project" value="UniProtKB-EC"/>
</dbReference>
<dbReference type="SUPFAM" id="SSF51735">
    <property type="entry name" value="NAD(P)-binding Rossmann-fold domains"/>
    <property type="match status" value="1"/>
</dbReference>
<comment type="pathway">
    <text evidence="17">Metabolic intermediate biosynthesis; chorismate biosynthesis; chorismate from D-erythrose 4-phosphate and phosphoenolpyruvate: step 5/7.</text>
</comment>
<evidence type="ECO:0000256" key="6">
    <source>
        <dbReference type="ARBA" id="ARBA00022723"/>
    </source>
</evidence>
<dbReference type="InterPro" id="IPR013792">
    <property type="entry name" value="RNA3'P_cycl/enolpyr_Trfase_a/b"/>
</dbReference>
<evidence type="ECO:0000313" key="24">
    <source>
        <dbReference type="EMBL" id="CAF1074707.1"/>
    </source>
</evidence>
<evidence type="ECO:0000259" key="19">
    <source>
        <dbReference type="Pfam" id="PF01761"/>
    </source>
</evidence>
<dbReference type="CDD" id="cd00464">
    <property type="entry name" value="SK"/>
    <property type="match status" value="1"/>
</dbReference>
<dbReference type="InterPro" id="IPR023193">
    <property type="entry name" value="EPSP_synthase_CS"/>
</dbReference>
<evidence type="ECO:0000313" key="28">
    <source>
        <dbReference type="EMBL" id="CAF3844838.1"/>
    </source>
</evidence>
<dbReference type="InterPro" id="IPR016037">
    <property type="entry name" value="DHQ_synth_AroB"/>
</dbReference>